<dbReference type="PANTHER" id="PTHR21363">
    <property type="entry name" value="PREPHENATE DEHYDROGENASE"/>
    <property type="match status" value="1"/>
</dbReference>
<dbReference type="GO" id="GO:0008977">
    <property type="term" value="F:prephenate dehydrogenase (NAD+) activity"/>
    <property type="evidence" value="ECO:0007669"/>
    <property type="project" value="InterPro"/>
</dbReference>
<evidence type="ECO:0000259" key="4">
    <source>
        <dbReference type="PROSITE" id="PS51176"/>
    </source>
</evidence>
<comment type="caution">
    <text evidence="5">The sequence shown here is derived from an EMBL/GenBank/DDBJ whole genome shotgun (WGS) entry which is preliminary data.</text>
</comment>
<sequence>MKVGILGLGLIGGSLARAYAKAGHRVFAQDQDASILEFAQLAGAVEAPLNLETIPQCDLILLAIYTGGCMAWLEENAGYISPEALVMDCCGVKKEICDFAFPLAEKYGFTFIGGHPMAGSHQSGFKYSRSNLFQGAPMVLVPPRFDDARLLERAVEALAPCHFGKFSVTTGEKHDEMIAFTSQMPHIVSNAYIKSPTAAAHKGFSAGSYKDLTRVAWLNPGMWAELFLANKENILKELDVYIASLCQYREAIAREDEAGLVQLLEDGRRRKKEVDG</sequence>
<protein>
    <submittedName>
        <fullName evidence="5">Prephenate dehydrogenase</fullName>
    </submittedName>
</protein>
<dbReference type="EMBL" id="DVFK01000047">
    <property type="protein sequence ID" value="HIQ67522.1"/>
    <property type="molecule type" value="Genomic_DNA"/>
</dbReference>
<dbReference type="Gene3D" id="1.10.3660.10">
    <property type="entry name" value="6-phosphogluconate dehydrogenase C-terminal like domain"/>
    <property type="match status" value="1"/>
</dbReference>
<dbReference type="SUPFAM" id="SSF48179">
    <property type="entry name" value="6-phosphogluconate dehydrogenase C-terminal domain-like"/>
    <property type="match status" value="1"/>
</dbReference>
<dbReference type="Pfam" id="PF02153">
    <property type="entry name" value="PDH_N"/>
    <property type="match status" value="1"/>
</dbReference>
<dbReference type="AlphaFoldDB" id="A0A9D1CLR2"/>
<accession>A0A9D1CLR2</accession>
<dbReference type="InterPro" id="IPR036291">
    <property type="entry name" value="NAD(P)-bd_dom_sf"/>
</dbReference>
<dbReference type="GO" id="GO:0004665">
    <property type="term" value="F:prephenate dehydrogenase (NADP+) activity"/>
    <property type="evidence" value="ECO:0007669"/>
    <property type="project" value="InterPro"/>
</dbReference>
<name>A0A9D1CLR2_9FIRM</name>
<dbReference type="InterPro" id="IPR046826">
    <property type="entry name" value="PDH_N"/>
</dbReference>
<dbReference type="PANTHER" id="PTHR21363:SF0">
    <property type="entry name" value="PREPHENATE DEHYDROGENASE [NADP(+)]"/>
    <property type="match status" value="1"/>
</dbReference>
<evidence type="ECO:0000256" key="2">
    <source>
        <dbReference type="ARBA" id="ARBA00023002"/>
    </source>
</evidence>
<keyword evidence="2" id="KW-0560">Oxidoreductase</keyword>
<evidence type="ECO:0000256" key="3">
    <source>
        <dbReference type="ARBA" id="ARBA00029440"/>
    </source>
</evidence>
<reference evidence="5" key="2">
    <citation type="journal article" date="2021" name="PeerJ">
        <title>Extensive microbial diversity within the chicken gut microbiome revealed by metagenomics and culture.</title>
        <authorList>
            <person name="Gilroy R."/>
            <person name="Ravi A."/>
            <person name="Getino M."/>
            <person name="Pursley I."/>
            <person name="Horton D.L."/>
            <person name="Alikhan N.F."/>
            <person name="Baker D."/>
            <person name="Gharbi K."/>
            <person name="Hall N."/>
            <person name="Watson M."/>
            <person name="Adriaenssens E.M."/>
            <person name="Foster-Nyarko E."/>
            <person name="Jarju S."/>
            <person name="Secka A."/>
            <person name="Antonio M."/>
            <person name="Oren A."/>
            <person name="Chaudhuri R.R."/>
            <person name="La Ragione R."/>
            <person name="Hildebrand F."/>
            <person name="Pallen M.J."/>
        </authorList>
    </citation>
    <scope>NUCLEOTIDE SEQUENCE</scope>
    <source>
        <strain evidence="5">13361</strain>
    </source>
</reference>
<dbReference type="InterPro" id="IPR008927">
    <property type="entry name" value="6-PGluconate_DH-like_C_sf"/>
</dbReference>
<proteinExistence type="inferred from homology"/>
<dbReference type="InterPro" id="IPR046825">
    <property type="entry name" value="PDH_C"/>
</dbReference>
<gene>
    <name evidence="5" type="ORF">IAB74_03305</name>
</gene>
<feature type="domain" description="Prephenate/arogenate dehydrogenase" evidence="4">
    <location>
        <begin position="1"/>
        <end position="276"/>
    </location>
</feature>
<dbReference type="GO" id="GO:0006571">
    <property type="term" value="P:tyrosine biosynthetic process"/>
    <property type="evidence" value="ECO:0007669"/>
    <property type="project" value="InterPro"/>
</dbReference>
<comment type="pathway">
    <text evidence="3">Amino-acid biosynthesis.</text>
</comment>
<evidence type="ECO:0000256" key="1">
    <source>
        <dbReference type="ARBA" id="ARBA00007964"/>
    </source>
</evidence>
<organism evidence="5 6">
    <name type="scientific">Candidatus Faecousia excrementigallinarum</name>
    <dbReference type="NCBI Taxonomy" id="2840806"/>
    <lineage>
        <taxon>Bacteria</taxon>
        <taxon>Bacillati</taxon>
        <taxon>Bacillota</taxon>
        <taxon>Clostridia</taxon>
        <taxon>Eubacteriales</taxon>
        <taxon>Oscillospiraceae</taxon>
        <taxon>Faecousia</taxon>
    </lineage>
</organism>
<evidence type="ECO:0000313" key="6">
    <source>
        <dbReference type="Proteomes" id="UP000886796"/>
    </source>
</evidence>
<dbReference type="InterPro" id="IPR003099">
    <property type="entry name" value="Prephen_DH"/>
</dbReference>
<dbReference type="Gene3D" id="3.40.50.720">
    <property type="entry name" value="NAD(P)-binding Rossmann-like Domain"/>
    <property type="match status" value="1"/>
</dbReference>
<dbReference type="SUPFAM" id="SSF51735">
    <property type="entry name" value="NAD(P)-binding Rossmann-fold domains"/>
    <property type="match status" value="1"/>
</dbReference>
<dbReference type="InterPro" id="IPR050812">
    <property type="entry name" value="Preph/Arog_dehydrog"/>
</dbReference>
<dbReference type="PROSITE" id="PS51176">
    <property type="entry name" value="PDH_ADH"/>
    <property type="match status" value="1"/>
</dbReference>
<comment type="similarity">
    <text evidence="1">Belongs to the prephenate/arogenate dehydrogenase family.</text>
</comment>
<evidence type="ECO:0000313" key="5">
    <source>
        <dbReference type="EMBL" id="HIQ67522.1"/>
    </source>
</evidence>
<dbReference type="Pfam" id="PF20463">
    <property type="entry name" value="PDH_C"/>
    <property type="match status" value="1"/>
</dbReference>
<dbReference type="Proteomes" id="UP000886796">
    <property type="component" value="Unassembled WGS sequence"/>
</dbReference>
<reference evidence="5" key="1">
    <citation type="submission" date="2020-10" db="EMBL/GenBank/DDBJ databases">
        <authorList>
            <person name="Gilroy R."/>
        </authorList>
    </citation>
    <scope>NUCLEOTIDE SEQUENCE</scope>
    <source>
        <strain evidence="5">13361</strain>
    </source>
</reference>
<dbReference type="GO" id="GO:0070403">
    <property type="term" value="F:NAD+ binding"/>
    <property type="evidence" value="ECO:0007669"/>
    <property type="project" value="InterPro"/>
</dbReference>